<dbReference type="Pfam" id="PF02613">
    <property type="entry name" value="Nitrate_red_del"/>
    <property type="match status" value="1"/>
</dbReference>
<sequence>MLSERAEFYLCLARAFLAPKEGAAYRAFARYLADDLEDLSGRLGYPVSSELVGLRAAAETDHLALLQAYSRLFLAPPAPVHINAGFYLDGAIMGGGVAAMEAWYRRHGVERSERLHDLSDHVSVQLEFVAYLYAADAAPGAEQFLDAFVRRWLPPFCADLERAAARCGAAAASYLHLARLLRAAVECDAAPVPEDKTAPEPSAPAFF</sequence>
<evidence type="ECO:0008006" key="4">
    <source>
        <dbReference type="Google" id="ProtNLM"/>
    </source>
</evidence>
<dbReference type="STRING" id="1817760.A2151_06415"/>
<dbReference type="SUPFAM" id="SSF89155">
    <property type="entry name" value="TorD-like"/>
    <property type="match status" value="1"/>
</dbReference>
<gene>
    <name evidence="2" type="ORF">A2151_06415</name>
</gene>
<keyword evidence="1" id="KW-0143">Chaperone</keyword>
<evidence type="ECO:0000313" key="3">
    <source>
        <dbReference type="Proteomes" id="UP000178885"/>
    </source>
</evidence>
<dbReference type="Proteomes" id="UP000178885">
    <property type="component" value="Unassembled WGS sequence"/>
</dbReference>
<dbReference type="AlphaFoldDB" id="A0A1F6TR34"/>
<protein>
    <recommendedName>
        <fullName evidence="4">Molecular chaperone TorD</fullName>
    </recommendedName>
</protein>
<evidence type="ECO:0000256" key="1">
    <source>
        <dbReference type="ARBA" id="ARBA00023186"/>
    </source>
</evidence>
<dbReference type="InterPro" id="IPR050289">
    <property type="entry name" value="TorD/DmsD_chaperones"/>
</dbReference>
<comment type="caution">
    <text evidence="2">The sequence shown here is derived from an EMBL/GenBank/DDBJ whole genome shotgun (WGS) entry which is preliminary data.</text>
</comment>
<dbReference type="EMBL" id="MFSU01000053">
    <property type="protein sequence ID" value="OGI47525.1"/>
    <property type="molecule type" value="Genomic_DNA"/>
</dbReference>
<dbReference type="Gene3D" id="1.10.3480.10">
    <property type="entry name" value="TorD-like"/>
    <property type="match status" value="1"/>
</dbReference>
<evidence type="ECO:0000313" key="2">
    <source>
        <dbReference type="EMBL" id="OGI47525.1"/>
    </source>
</evidence>
<reference evidence="2 3" key="1">
    <citation type="journal article" date="2016" name="Nat. Commun.">
        <title>Thousands of microbial genomes shed light on interconnected biogeochemical processes in an aquifer system.</title>
        <authorList>
            <person name="Anantharaman K."/>
            <person name="Brown C.T."/>
            <person name="Hug L.A."/>
            <person name="Sharon I."/>
            <person name="Castelle C.J."/>
            <person name="Probst A.J."/>
            <person name="Thomas B.C."/>
            <person name="Singh A."/>
            <person name="Wilkins M.J."/>
            <person name="Karaoz U."/>
            <person name="Brodie E.L."/>
            <person name="Williams K.H."/>
            <person name="Hubbard S.S."/>
            <person name="Banfield J.F."/>
        </authorList>
    </citation>
    <scope>NUCLEOTIDE SEQUENCE [LARGE SCALE GENOMIC DNA]</scope>
</reference>
<name>A0A1F6TR34_9PROT</name>
<organism evidence="2 3">
    <name type="scientific">Candidatus Muproteobacteria bacterium RBG_16_65_34</name>
    <dbReference type="NCBI Taxonomy" id="1817760"/>
    <lineage>
        <taxon>Bacteria</taxon>
        <taxon>Pseudomonadati</taxon>
        <taxon>Pseudomonadota</taxon>
        <taxon>Candidatus Muproteobacteria</taxon>
    </lineage>
</organism>
<dbReference type="InterPro" id="IPR036411">
    <property type="entry name" value="TorD-like_sf"/>
</dbReference>
<accession>A0A1F6TR34</accession>
<dbReference type="PANTHER" id="PTHR34227">
    <property type="entry name" value="CHAPERONE PROTEIN YCDY"/>
    <property type="match status" value="1"/>
</dbReference>
<proteinExistence type="predicted"/>
<dbReference type="InterPro" id="IPR020945">
    <property type="entry name" value="DMSO/NO3_reduct_chaperone"/>
</dbReference>
<dbReference type="PANTHER" id="PTHR34227:SF1">
    <property type="entry name" value="DIMETHYL SULFOXIDE REDUCTASE CHAPERONE-RELATED"/>
    <property type="match status" value="1"/>
</dbReference>